<name>A0ABW1NLC3_9ACTN</name>
<comment type="caution">
    <text evidence="1">The sequence shown here is derived from an EMBL/GenBank/DDBJ whole genome shotgun (WGS) entry which is preliminary data.</text>
</comment>
<dbReference type="EMBL" id="JBHSRF010000029">
    <property type="protein sequence ID" value="MFC6083537.1"/>
    <property type="molecule type" value="Genomic_DNA"/>
</dbReference>
<protein>
    <submittedName>
        <fullName evidence="1">Uncharacterized protein</fullName>
    </submittedName>
</protein>
<keyword evidence="2" id="KW-1185">Reference proteome</keyword>
<evidence type="ECO:0000313" key="2">
    <source>
        <dbReference type="Proteomes" id="UP001596137"/>
    </source>
</evidence>
<reference evidence="2" key="1">
    <citation type="journal article" date="2019" name="Int. J. Syst. Evol. Microbiol.">
        <title>The Global Catalogue of Microorganisms (GCM) 10K type strain sequencing project: providing services to taxonomists for standard genome sequencing and annotation.</title>
        <authorList>
            <consortium name="The Broad Institute Genomics Platform"/>
            <consortium name="The Broad Institute Genome Sequencing Center for Infectious Disease"/>
            <person name="Wu L."/>
            <person name="Ma J."/>
        </authorList>
    </citation>
    <scope>NUCLEOTIDE SEQUENCE [LARGE SCALE GENOMIC DNA]</scope>
    <source>
        <strain evidence="2">JCM 30346</strain>
    </source>
</reference>
<evidence type="ECO:0000313" key="1">
    <source>
        <dbReference type="EMBL" id="MFC6083537.1"/>
    </source>
</evidence>
<dbReference type="RefSeq" id="WP_380755600.1">
    <property type="nucleotide sequence ID" value="NZ_JBHSRF010000029.1"/>
</dbReference>
<proteinExistence type="predicted"/>
<sequence>MLRVLVERADRLGLSDDASLKARVTMRGRVRSMLIEESAPGAGLGERS</sequence>
<gene>
    <name evidence="1" type="ORF">ACFP1K_20360</name>
</gene>
<dbReference type="Proteomes" id="UP001596137">
    <property type="component" value="Unassembled WGS sequence"/>
</dbReference>
<accession>A0ABW1NLC3</accession>
<organism evidence="1 2">
    <name type="scientific">Sphaerisporangium aureirubrum</name>
    <dbReference type="NCBI Taxonomy" id="1544736"/>
    <lineage>
        <taxon>Bacteria</taxon>
        <taxon>Bacillati</taxon>
        <taxon>Actinomycetota</taxon>
        <taxon>Actinomycetes</taxon>
        <taxon>Streptosporangiales</taxon>
        <taxon>Streptosporangiaceae</taxon>
        <taxon>Sphaerisporangium</taxon>
    </lineage>
</organism>